<evidence type="ECO:0000256" key="6">
    <source>
        <dbReference type="SAM" id="MobiDB-lite"/>
    </source>
</evidence>
<dbReference type="InterPro" id="IPR050784">
    <property type="entry name" value="IAP"/>
</dbReference>
<dbReference type="PANTHER" id="PTHR10044:SF139">
    <property type="entry name" value="DEATH-ASSOCIATED INHIBITOR OF APOPTOSIS 2"/>
    <property type="match status" value="1"/>
</dbReference>
<dbReference type="PROSITE" id="PS50143">
    <property type="entry name" value="BIR_REPEAT_2"/>
    <property type="match status" value="1"/>
</dbReference>
<keyword evidence="2" id="KW-0479">Metal-binding</keyword>
<dbReference type="InterPro" id="IPR013083">
    <property type="entry name" value="Znf_RING/FYVE/PHD"/>
</dbReference>
<evidence type="ECO:0000313" key="9">
    <source>
        <dbReference type="Proteomes" id="UP001186944"/>
    </source>
</evidence>
<evidence type="ECO:0000259" key="7">
    <source>
        <dbReference type="PROSITE" id="PS50089"/>
    </source>
</evidence>
<evidence type="ECO:0000256" key="4">
    <source>
        <dbReference type="ARBA" id="ARBA00022833"/>
    </source>
</evidence>
<keyword evidence="4" id="KW-0862">Zinc</keyword>
<dbReference type="GO" id="GO:0005737">
    <property type="term" value="C:cytoplasm"/>
    <property type="evidence" value="ECO:0007669"/>
    <property type="project" value="TreeGrafter"/>
</dbReference>
<protein>
    <recommendedName>
        <fullName evidence="7">RING-type domain-containing protein</fullName>
    </recommendedName>
</protein>
<evidence type="ECO:0000256" key="5">
    <source>
        <dbReference type="PROSITE-ProRule" id="PRU00175"/>
    </source>
</evidence>
<dbReference type="InterPro" id="IPR001841">
    <property type="entry name" value="Znf_RING"/>
</dbReference>
<organism evidence="8 9">
    <name type="scientific">Pinctada imbricata</name>
    <name type="common">Atlantic pearl-oyster</name>
    <name type="synonym">Pinctada martensii</name>
    <dbReference type="NCBI Taxonomy" id="66713"/>
    <lineage>
        <taxon>Eukaryota</taxon>
        <taxon>Metazoa</taxon>
        <taxon>Spiralia</taxon>
        <taxon>Lophotrochozoa</taxon>
        <taxon>Mollusca</taxon>
        <taxon>Bivalvia</taxon>
        <taxon>Autobranchia</taxon>
        <taxon>Pteriomorphia</taxon>
        <taxon>Pterioida</taxon>
        <taxon>Pterioidea</taxon>
        <taxon>Pteriidae</taxon>
        <taxon>Pinctada</taxon>
    </lineage>
</organism>
<evidence type="ECO:0000256" key="3">
    <source>
        <dbReference type="ARBA" id="ARBA00022771"/>
    </source>
</evidence>
<dbReference type="AlphaFoldDB" id="A0AA88XR42"/>
<name>A0AA88XR42_PINIB</name>
<dbReference type="EMBL" id="VSWD01000011">
    <property type="protein sequence ID" value="KAK3088854.1"/>
    <property type="molecule type" value="Genomic_DNA"/>
</dbReference>
<dbReference type="SMART" id="SM00238">
    <property type="entry name" value="BIR"/>
    <property type="match status" value="1"/>
</dbReference>
<dbReference type="FunFam" id="1.10.1170.10:FF:000002">
    <property type="entry name" value="Baculoviral IAP repeat containing 7"/>
    <property type="match status" value="1"/>
</dbReference>
<dbReference type="SUPFAM" id="SSF57924">
    <property type="entry name" value="Inhibitor of apoptosis (IAP) repeat"/>
    <property type="match status" value="1"/>
</dbReference>
<dbReference type="Gene3D" id="3.30.40.10">
    <property type="entry name" value="Zinc/RING finger domain, C3HC4 (zinc finger)"/>
    <property type="match status" value="1"/>
</dbReference>
<evidence type="ECO:0000256" key="2">
    <source>
        <dbReference type="ARBA" id="ARBA00022723"/>
    </source>
</evidence>
<dbReference type="GO" id="GO:0008270">
    <property type="term" value="F:zinc ion binding"/>
    <property type="evidence" value="ECO:0007669"/>
    <property type="project" value="UniProtKB-KW"/>
</dbReference>
<accession>A0AA88XR42</accession>
<dbReference type="PROSITE" id="PS50089">
    <property type="entry name" value="ZF_RING_2"/>
    <property type="match status" value="1"/>
</dbReference>
<dbReference type="Pfam" id="PF13920">
    <property type="entry name" value="zf-C3HC4_3"/>
    <property type="match status" value="1"/>
</dbReference>
<feature type="compositionally biased region" description="Polar residues" evidence="6">
    <location>
        <begin position="29"/>
        <end position="45"/>
    </location>
</feature>
<keyword evidence="3 5" id="KW-0863">Zinc-finger</keyword>
<dbReference type="Proteomes" id="UP001186944">
    <property type="component" value="Unassembled WGS sequence"/>
</dbReference>
<dbReference type="InterPro" id="IPR001370">
    <property type="entry name" value="BIR_rpt"/>
</dbReference>
<reference evidence="8" key="1">
    <citation type="submission" date="2019-08" db="EMBL/GenBank/DDBJ databases">
        <title>The improved chromosome-level genome for the pearl oyster Pinctada fucata martensii using PacBio sequencing and Hi-C.</title>
        <authorList>
            <person name="Zheng Z."/>
        </authorList>
    </citation>
    <scope>NUCLEOTIDE SEQUENCE</scope>
    <source>
        <strain evidence="8">ZZ-2019</strain>
        <tissue evidence="8">Adductor muscle</tissue>
    </source>
</reference>
<evidence type="ECO:0000256" key="1">
    <source>
        <dbReference type="ARBA" id="ARBA00006672"/>
    </source>
</evidence>
<evidence type="ECO:0000313" key="8">
    <source>
        <dbReference type="EMBL" id="KAK3088854.1"/>
    </source>
</evidence>
<dbReference type="PROSITE" id="PS01282">
    <property type="entry name" value="BIR_REPEAT_1"/>
    <property type="match status" value="1"/>
</dbReference>
<dbReference type="CDD" id="cd00022">
    <property type="entry name" value="BIR"/>
    <property type="match status" value="1"/>
</dbReference>
<dbReference type="PANTHER" id="PTHR10044">
    <property type="entry name" value="INHIBITOR OF APOPTOSIS"/>
    <property type="match status" value="1"/>
</dbReference>
<feature type="compositionally biased region" description="Pro residues" evidence="6">
    <location>
        <begin position="50"/>
        <end position="62"/>
    </location>
</feature>
<comment type="similarity">
    <text evidence="1">Belongs to the IAP family.</text>
</comment>
<comment type="caution">
    <text evidence="8">The sequence shown here is derived from an EMBL/GenBank/DDBJ whole genome shotgun (WGS) entry which is preliminary data.</text>
</comment>
<keyword evidence="9" id="KW-1185">Reference proteome</keyword>
<feature type="compositionally biased region" description="Polar residues" evidence="6">
    <location>
        <begin position="1"/>
        <end position="11"/>
    </location>
</feature>
<gene>
    <name evidence="8" type="ORF">FSP39_024629</name>
</gene>
<feature type="domain" description="RING-type" evidence="7">
    <location>
        <begin position="299"/>
        <end position="334"/>
    </location>
</feature>
<dbReference type="GO" id="GO:0005634">
    <property type="term" value="C:nucleus"/>
    <property type="evidence" value="ECO:0007669"/>
    <property type="project" value="TreeGrafter"/>
</dbReference>
<dbReference type="Gene3D" id="1.10.1170.10">
    <property type="entry name" value="Inhibitor Of Apoptosis Protein (2mihbC-IAP-1), Chain A"/>
    <property type="match status" value="1"/>
</dbReference>
<proteinExistence type="inferred from homology"/>
<sequence length="346" mass="38551">MFEQNTVVQDSISHDYPQNAPISEIHPANHSSNFPPQSSEQAPYSTTTNQPPPNQNTNPPPASGTADKAKATVKEFGINLDKPKHPDFAVLSVRIKTYENKWSEDLRQTPKELSLAGFFYGGVGDTVFCFFCGQGLHSWEEPDDPWEEHAKWSPKCVFLRNVKGPEFIEAVLAKETDPEKLFIYKINKTFIIPDCRPKAQNGISVEALNSSAFLSVVEVFGKSVADEALKIFIYREGNKQFTTDDLTNIVFDLEDGNIQALVEPTDVADGRENRAKTPVDEELYQLMEENLSLKKQTTCVTCHSELVSVVFLPCGHICCCADCSPAMKDCPLCNAFIKGTVRTYLT</sequence>
<feature type="region of interest" description="Disordered" evidence="6">
    <location>
        <begin position="1"/>
        <end position="69"/>
    </location>
</feature>
<dbReference type="Pfam" id="PF00653">
    <property type="entry name" value="BIR"/>
    <property type="match status" value="1"/>
</dbReference>
<dbReference type="GO" id="GO:0051726">
    <property type="term" value="P:regulation of cell cycle"/>
    <property type="evidence" value="ECO:0007669"/>
    <property type="project" value="TreeGrafter"/>
</dbReference>